<feature type="transmembrane region" description="Helical" evidence="12">
    <location>
        <begin position="63"/>
        <end position="91"/>
    </location>
</feature>
<evidence type="ECO:0000256" key="6">
    <source>
        <dbReference type="ARBA" id="ARBA00022475"/>
    </source>
</evidence>
<keyword evidence="8 12" id="KW-0812">Transmembrane</keyword>
<name>A0ABV3WLA8_9BURK</name>
<proteinExistence type="inferred from homology"/>
<dbReference type="Pfam" id="PF01061">
    <property type="entry name" value="ABC2_membrane"/>
    <property type="match status" value="1"/>
</dbReference>
<dbReference type="PANTHER" id="PTHR43229:SF2">
    <property type="entry name" value="NODULATION PROTEIN J"/>
    <property type="match status" value="1"/>
</dbReference>
<dbReference type="RefSeq" id="WP_368580685.1">
    <property type="nucleotide sequence ID" value="NZ_JBFPKB010000024.1"/>
</dbReference>
<comment type="function">
    <text evidence="11">Part of the ABC transporter complex NodIJ involved in the export of the nodulation factors (Nod factors), the bacterial signal molecules that induce symbiosis and subsequent nodulation induction. Nod factors are LCO (lipo-chitin oligosaccharide), a modified beta-1,4-linked N-acetylglucosamine oligosaccharide. This subunit encodes the transporter.</text>
</comment>
<comment type="subunit">
    <text evidence="3">The complex is composed of two ATP-binding proteins (NodI) and two transmembrane proteins (NodJ).</text>
</comment>
<evidence type="ECO:0000256" key="1">
    <source>
        <dbReference type="ARBA" id="ARBA00004429"/>
    </source>
</evidence>
<evidence type="ECO:0000256" key="2">
    <source>
        <dbReference type="ARBA" id="ARBA00008394"/>
    </source>
</evidence>
<evidence type="ECO:0000313" key="14">
    <source>
        <dbReference type="EMBL" id="MEX3753967.1"/>
    </source>
</evidence>
<comment type="similarity">
    <text evidence="2">Belongs to the ABC-2 integral membrane protein family. Lipooligosaccharide exporter (TC 3.A.1.102) subfamily.</text>
</comment>
<dbReference type="InterPro" id="IPR047817">
    <property type="entry name" value="ABC2_TM_bact-type"/>
</dbReference>
<feature type="transmembrane region" description="Helical" evidence="12">
    <location>
        <begin position="150"/>
        <end position="171"/>
    </location>
</feature>
<reference evidence="14 15" key="1">
    <citation type="submission" date="2024-07" db="EMBL/GenBank/DDBJ databases">
        <title>A survey of Mimosa microsymbionts across Brazilian biomes reveals a high diversity of Paraburkholderia nodulating endemic species, but also that Cupriavidus is common as a symbiont of widespread species.</title>
        <authorList>
            <person name="Rouws L."/>
            <person name="Barauna A."/>
            <person name="Beukes C."/>
            <person name="Rouws J.R.C."/>
            <person name="De Faria S.M."/>
            <person name="Gross E."/>
            <person name="Bueno Dos Reis Junior F."/>
            <person name="Simon M.F."/>
            <person name="Maluk M."/>
            <person name="Odee D.W."/>
            <person name="Kenicer G."/>
            <person name="Young J.P.W."/>
            <person name="Reis V.M."/>
            <person name="Zilli J."/>
            <person name="James E.K."/>
        </authorList>
    </citation>
    <scope>NUCLEOTIDE SEQUENCE [LARGE SCALE GENOMIC DNA]</scope>
    <source>
        <strain evidence="14 15">BR14375</strain>
    </source>
</reference>
<keyword evidence="7" id="KW-0997">Cell inner membrane</keyword>
<evidence type="ECO:0000256" key="11">
    <source>
        <dbReference type="ARBA" id="ARBA00025119"/>
    </source>
</evidence>
<dbReference type="PIRSF" id="PIRSF006648">
    <property type="entry name" value="DrrB"/>
    <property type="match status" value="1"/>
</dbReference>
<keyword evidence="15" id="KW-1185">Reference proteome</keyword>
<feature type="transmembrane region" description="Helical" evidence="12">
    <location>
        <begin position="234"/>
        <end position="256"/>
    </location>
</feature>
<dbReference type="NCBIfam" id="TIGR01291">
    <property type="entry name" value="nodJ"/>
    <property type="match status" value="1"/>
</dbReference>
<evidence type="ECO:0000313" key="15">
    <source>
        <dbReference type="Proteomes" id="UP001558535"/>
    </source>
</evidence>
<dbReference type="InterPro" id="IPR051784">
    <property type="entry name" value="Nod_factor_ABC_transporter"/>
</dbReference>
<organism evidence="14 15">
    <name type="scientific">Paraburkholderia phenoliruptrix</name>
    <dbReference type="NCBI Taxonomy" id="252970"/>
    <lineage>
        <taxon>Bacteria</taxon>
        <taxon>Pseudomonadati</taxon>
        <taxon>Pseudomonadota</taxon>
        <taxon>Betaproteobacteria</taxon>
        <taxon>Burkholderiales</taxon>
        <taxon>Burkholderiaceae</taxon>
        <taxon>Paraburkholderia</taxon>
    </lineage>
</organism>
<keyword evidence="9 12" id="KW-1133">Transmembrane helix</keyword>
<feature type="domain" description="ABC transmembrane type-2" evidence="13">
    <location>
        <begin position="33"/>
        <end position="259"/>
    </location>
</feature>
<dbReference type="InterPro" id="IPR013525">
    <property type="entry name" value="ABC2_TM"/>
</dbReference>
<evidence type="ECO:0000256" key="8">
    <source>
        <dbReference type="ARBA" id="ARBA00022692"/>
    </source>
</evidence>
<keyword evidence="6 12" id="KW-1003">Cell membrane</keyword>
<protein>
    <recommendedName>
        <fullName evidence="12">Transport permease protein</fullName>
    </recommendedName>
</protein>
<dbReference type="InterPro" id="IPR000412">
    <property type="entry name" value="ABC_2_transport"/>
</dbReference>
<feature type="transmembrane region" description="Helical" evidence="12">
    <location>
        <begin position="30"/>
        <end position="57"/>
    </location>
</feature>
<dbReference type="InterPro" id="IPR005981">
    <property type="entry name" value="ABC_transptNodJ"/>
</dbReference>
<keyword evidence="4 12" id="KW-0813">Transport</keyword>
<evidence type="ECO:0000256" key="5">
    <source>
        <dbReference type="ARBA" id="ARBA00022458"/>
    </source>
</evidence>
<dbReference type="PRINTS" id="PR00164">
    <property type="entry name" value="ABC2TRNSPORT"/>
</dbReference>
<keyword evidence="5" id="KW-0536">Nodulation</keyword>
<dbReference type="Proteomes" id="UP001558535">
    <property type="component" value="Unassembled WGS sequence"/>
</dbReference>
<evidence type="ECO:0000256" key="9">
    <source>
        <dbReference type="ARBA" id="ARBA00022989"/>
    </source>
</evidence>
<accession>A0ABV3WLA8</accession>
<evidence type="ECO:0000259" key="13">
    <source>
        <dbReference type="PROSITE" id="PS51012"/>
    </source>
</evidence>
<feature type="transmembrane region" description="Helical" evidence="12">
    <location>
        <begin position="178"/>
        <end position="197"/>
    </location>
</feature>
<evidence type="ECO:0000256" key="10">
    <source>
        <dbReference type="ARBA" id="ARBA00023136"/>
    </source>
</evidence>
<sequence length="262" mass="28498">MRQLLLITLPGNAWNWRTVWRRNYLAWRKAALISLLSNLADPMMYLFGLGFGVGIMIGRVGGAPYVAFLSAGMVATSAMTSATFETIYAAFARMHVQRMWEAVLCTQLTVGDVILGELAWAATKALIAGTAVMVVSATLGYAAFSSIVSVVPVVFLTGLAFASVAMVLIAIAPSYDYFIFYQTLVLTPMLFLSGVVFPVDQLPTGLRQVAQFLPLAHSVELIRPAMLARPVASAGLHVGVLWAYTAFPFFLSATLFRRRLMS</sequence>
<comment type="caution">
    <text evidence="14">The sequence shown here is derived from an EMBL/GenBank/DDBJ whole genome shotgun (WGS) entry which is preliminary data.</text>
</comment>
<comment type="caution">
    <text evidence="12">Lacks conserved residue(s) required for the propagation of feature annotation.</text>
</comment>
<dbReference type="PROSITE" id="PS51012">
    <property type="entry name" value="ABC_TM2"/>
    <property type="match status" value="1"/>
</dbReference>
<keyword evidence="10 12" id="KW-0472">Membrane</keyword>
<evidence type="ECO:0000256" key="12">
    <source>
        <dbReference type="RuleBase" id="RU361157"/>
    </source>
</evidence>
<dbReference type="EMBL" id="JBFPKE010000021">
    <property type="protein sequence ID" value="MEX3753967.1"/>
    <property type="molecule type" value="Genomic_DNA"/>
</dbReference>
<dbReference type="PANTHER" id="PTHR43229">
    <property type="entry name" value="NODULATION PROTEIN J"/>
    <property type="match status" value="1"/>
</dbReference>
<evidence type="ECO:0000256" key="7">
    <source>
        <dbReference type="ARBA" id="ARBA00022519"/>
    </source>
</evidence>
<evidence type="ECO:0000256" key="3">
    <source>
        <dbReference type="ARBA" id="ARBA00011350"/>
    </source>
</evidence>
<comment type="subcellular location">
    <subcellularLocation>
        <location evidence="1 12">Cell inner membrane</location>
        <topology evidence="1 12">Multi-pass membrane protein</topology>
    </subcellularLocation>
</comment>
<gene>
    <name evidence="14" type="ORF">AB3X84_28725</name>
</gene>
<evidence type="ECO:0000256" key="4">
    <source>
        <dbReference type="ARBA" id="ARBA00022448"/>
    </source>
</evidence>